<evidence type="ECO:0000256" key="3">
    <source>
        <dbReference type="ARBA" id="ARBA00022475"/>
    </source>
</evidence>
<comment type="caution">
    <text evidence="7">The sequence shown here is derived from an EMBL/GenBank/DDBJ whole genome shotgun (WGS) entry which is preliminary data.</text>
</comment>
<evidence type="ECO:0000256" key="5">
    <source>
        <dbReference type="ARBA" id="ARBA00023136"/>
    </source>
</evidence>
<comment type="subcellular location">
    <subcellularLocation>
        <location evidence="1">Endomembrane system</location>
    </subcellularLocation>
</comment>
<proteinExistence type="predicted"/>
<evidence type="ECO:0000256" key="2">
    <source>
        <dbReference type="ARBA" id="ARBA00022448"/>
    </source>
</evidence>
<dbReference type="InterPro" id="IPR001638">
    <property type="entry name" value="Solute-binding_3/MltF_N"/>
</dbReference>
<dbReference type="AlphaFoldDB" id="A0A1J5RUR7"/>
<dbReference type="CDD" id="cd13553">
    <property type="entry name" value="PBP2_NrtA_CpmA_like"/>
    <property type="match status" value="1"/>
</dbReference>
<dbReference type="PANTHER" id="PTHR30024">
    <property type="entry name" value="ALIPHATIC SULFONATES-BINDING PROTEIN-RELATED"/>
    <property type="match status" value="1"/>
</dbReference>
<dbReference type="EMBL" id="MLJW01000105">
    <property type="protein sequence ID" value="OIQ99497.1"/>
    <property type="molecule type" value="Genomic_DNA"/>
</dbReference>
<organism evidence="7">
    <name type="scientific">mine drainage metagenome</name>
    <dbReference type="NCBI Taxonomy" id="410659"/>
    <lineage>
        <taxon>unclassified sequences</taxon>
        <taxon>metagenomes</taxon>
        <taxon>ecological metagenomes</taxon>
    </lineage>
</organism>
<keyword evidence="3" id="KW-1003">Cell membrane</keyword>
<name>A0A1J5RUR7_9ZZZZ</name>
<keyword evidence="4" id="KW-0997">Cell inner membrane</keyword>
<evidence type="ECO:0000256" key="1">
    <source>
        <dbReference type="ARBA" id="ARBA00004308"/>
    </source>
</evidence>
<dbReference type="Gene3D" id="3.40.190.10">
    <property type="entry name" value="Periplasmic binding protein-like II"/>
    <property type="match status" value="2"/>
</dbReference>
<keyword evidence="5" id="KW-0472">Membrane</keyword>
<evidence type="ECO:0000259" key="6">
    <source>
        <dbReference type="SMART" id="SM00062"/>
    </source>
</evidence>
<keyword evidence="2" id="KW-0813">Transport</keyword>
<accession>A0A1J5RUR7</accession>
<evidence type="ECO:0000256" key="4">
    <source>
        <dbReference type="ARBA" id="ARBA00022519"/>
    </source>
</evidence>
<evidence type="ECO:0000313" key="7">
    <source>
        <dbReference type="EMBL" id="OIQ99497.1"/>
    </source>
</evidence>
<protein>
    <submittedName>
        <fullName evidence="7">Putative aliphatic sulfonates-binding protein</fullName>
    </submittedName>
</protein>
<feature type="domain" description="Solute-binding protein family 3/N-terminal" evidence="6">
    <location>
        <begin position="30"/>
        <end position="254"/>
    </location>
</feature>
<dbReference type="InterPro" id="IPR044527">
    <property type="entry name" value="NrtA/CpmA_ABC-bd_dom"/>
</dbReference>
<dbReference type="SMART" id="SM00062">
    <property type="entry name" value="PBPb"/>
    <property type="match status" value="1"/>
</dbReference>
<dbReference type="SUPFAM" id="SSF53850">
    <property type="entry name" value="Periplasmic binding protein-like II"/>
    <property type="match status" value="1"/>
</dbReference>
<dbReference type="Pfam" id="PF13379">
    <property type="entry name" value="NMT1_2"/>
    <property type="match status" value="1"/>
</dbReference>
<reference evidence="7" key="1">
    <citation type="submission" date="2016-10" db="EMBL/GenBank/DDBJ databases">
        <title>Sequence of Gallionella enrichment culture.</title>
        <authorList>
            <person name="Poehlein A."/>
            <person name="Muehling M."/>
            <person name="Daniel R."/>
        </authorList>
    </citation>
    <scope>NUCLEOTIDE SEQUENCE</scope>
</reference>
<sequence>MKSSKSILMACALFFSIGAQAAPDVVRLGNLKFAHYGAVSYMKEIASKYNLVIEERVFAKGLDILPATIAGEIDIAASALDAAVAGRANGVPIYVVAGFAKGGARIVGRSDLNIKSVADLKGKKVGVARGGAQELLLAAELSKNNLTWSDQPGKDVQIFFMPFADLNQALMQKNIDAMCQSEPQSSQAINKGYGVEVVKPYDTPIGEPVRVLVMTEKMYNEKRDVAERVLKLFVEASKTFQDNPKLAEKYVREQMFKNQISHEDYQDAMSNASFTYDVSLEHVQVTADLMKKYGVGKLAVAPVAKDWVRLDLLDKAKKEMKIK</sequence>
<dbReference type="PANTHER" id="PTHR30024:SF42">
    <property type="entry name" value="ALIPHATIC SULFONATES-BINDING PROTEIN-RELATED"/>
    <property type="match status" value="1"/>
</dbReference>
<gene>
    <name evidence="7" type="primary">ssuA_7</name>
    <name evidence="7" type="ORF">GALL_184340</name>
</gene>
<dbReference type="GO" id="GO:0012505">
    <property type="term" value="C:endomembrane system"/>
    <property type="evidence" value="ECO:0007669"/>
    <property type="project" value="UniProtKB-SubCell"/>
</dbReference>